<keyword evidence="5 15" id="KW-0597">Phosphoprotein</keyword>
<dbReference type="eggNOG" id="COG0784">
    <property type="taxonomic scope" value="Bacteria"/>
</dbReference>
<evidence type="ECO:0000256" key="9">
    <source>
        <dbReference type="ARBA" id="ARBA00022777"/>
    </source>
</evidence>
<evidence type="ECO:0000256" key="4">
    <source>
        <dbReference type="ARBA" id="ARBA00012438"/>
    </source>
</evidence>
<dbReference type="FunFam" id="3.30.565.10:FF:000010">
    <property type="entry name" value="Sensor histidine kinase RcsC"/>
    <property type="match status" value="1"/>
</dbReference>
<dbReference type="Gene3D" id="3.30.450.20">
    <property type="entry name" value="PAS domain"/>
    <property type="match status" value="1"/>
</dbReference>
<dbReference type="InterPro" id="IPR000014">
    <property type="entry name" value="PAS"/>
</dbReference>
<protein>
    <recommendedName>
        <fullName evidence="14">Circadian input-output histidine kinase CikA</fullName>
        <ecNumber evidence="4">2.7.13.3</ecNumber>
    </recommendedName>
</protein>
<evidence type="ECO:0000256" key="13">
    <source>
        <dbReference type="ARBA" id="ARBA00023136"/>
    </source>
</evidence>
<dbReference type="GO" id="GO:0006355">
    <property type="term" value="P:regulation of DNA-templated transcription"/>
    <property type="evidence" value="ECO:0007669"/>
    <property type="project" value="InterPro"/>
</dbReference>
<evidence type="ECO:0000256" key="6">
    <source>
        <dbReference type="ARBA" id="ARBA00022679"/>
    </source>
</evidence>
<evidence type="ECO:0000256" key="2">
    <source>
        <dbReference type="ARBA" id="ARBA00004370"/>
    </source>
</evidence>
<dbReference type="RefSeq" id="WP_015205465.1">
    <property type="nucleotide sequence ID" value="NC_019753.1"/>
</dbReference>
<dbReference type="InterPro" id="IPR001789">
    <property type="entry name" value="Sig_transdc_resp-reg_receiver"/>
</dbReference>
<dbReference type="SMART" id="SM00091">
    <property type="entry name" value="PAS"/>
    <property type="match status" value="1"/>
</dbReference>
<dbReference type="InterPro" id="IPR003661">
    <property type="entry name" value="HisK_dim/P_dom"/>
</dbReference>
<gene>
    <name evidence="20" type="ORF">Cri9333_4594</name>
</gene>
<feature type="modified residue" description="4-aspartylphosphate" evidence="15">
    <location>
        <position position="602"/>
    </location>
</feature>
<organism evidence="20 21">
    <name type="scientific">Crinalium epipsammum PCC 9333</name>
    <dbReference type="NCBI Taxonomy" id="1173022"/>
    <lineage>
        <taxon>Bacteria</taxon>
        <taxon>Bacillati</taxon>
        <taxon>Cyanobacteriota</taxon>
        <taxon>Cyanophyceae</taxon>
        <taxon>Gomontiellales</taxon>
        <taxon>Gomontiellaceae</taxon>
        <taxon>Crinalium</taxon>
    </lineage>
</organism>
<feature type="domain" description="Response regulatory" evidence="18">
    <location>
        <begin position="8"/>
        <end position="125"/>
    </location>
</feature>
<keyword evidence="12" id="KW-0902">Two-component regulatory system</keyword>
<evidence type="ECO:0000256" key="10">
    <source>
        <dbReference type="ARBA" id="ARBA00022840"/>
    </source>
</evidence>
<evidence type="ECO:0000259" key="17">
    <source>
        <dbReference type="PROSITE" id="PS50109"/>
    </source>
</evidence>
<dbReference type="InterPro" id="IPR036890">
    <property type="entry name" value="HATPase_C_sf"/>
</dbReference>
<dbReference type="GO" id="GO:0016020">
    <property type="term" value="C:membrane"/>
    <property type="evidence" value="ECO:0007669"/>
    <property type="project" value="UniProtKB-SubCell"/>
</dbReference>
<dbReference type="NCBIfam" id="TIGR00229">
    <property type="entry name" value="sensory_box"/>
    <property type="match status" value="1"/>
</dbReference>
<dbReference type="Pfam" id="PF00512">
    <property type="entry name" value="HisKA"/>
    <property type="match status" value="1"/>
</dbReference>
<comment type="subcellular location">
    <subcellularLocation>
        <location evidence="2">Membrane</location>
    </subcellularLocation>
</comment>
<evidence type="ECO:0000256" key="11">
    <source>
        <dbReference type="ARBA" id="ARBA00022989"/>
    </source>
</evidence>
<dbReference type="FunFam" id="1.10.287.130:FF:000004">
    <property type="entry name" value="Ethylene receptor 1"/>
    <property type="match status" value="1"/>
</dbReference>
<dbReference type="PROSITE" id="PS50112">
    <property type="entry name" value="PAS"/>
    <property type="match status" value="1"/>
</dbReference>
<dbReference type="EMBL" id="CP003620">
    <property type="protein sequence ID" value="AFZ15374.1"/>
    <property type="molecule type" value="Genomic_DNA"/>
</dbReference>
<comment type="similarity">
    <text evidence="3">In the N-terminal section; belongs to the phytochrome family.</text>
</comment>
<dbReference type="InterPro" id="IPR003594">
    <property type="entry name" value="HATPase_dom"/>
</dbReference>
<keyword evidence="13" id="KW-0472">Membrane</keyword>
<dbReference type="PATRIC" id="fig|1173022.3.peg.4962"/>
<dbReference type="SMART" id="SM00387">
    <property type="entry name" value="HATPase_c"/>
    <property type="match status" value="1"/>
</dbReference>
<evidence type="ECO:0000256" key="14">
    <source>
        <dbReference type="ARBA" id="ARBA00074306"/>
    </source>
</evidence>
<keyword evidence="6 20" id="KW-0808">Transferase</keyword>
<dbReference type="eggNOG" id="COG5002">
    <property type="taxonomic scope" value="Bacteria"/>
</dbReference>
<feature type="domain" description="Histidine kinase" evidence="17">
    <location>
        <begin position="299"/>
        <end position="522"/>
    </location>
</feature>
<dbReference type="InterPro" id="IPR013767">
    <property type="entry name" value="PAS_fold"/>
</dbReference>
<dbReference type="Gene3D" id="3.40.50.2300">
    <property type="match status" value="2"/>
</dbReference>
<evidence type="ECO:0000256" key="16">
    <source>
        <dbReference type="SAM" id="Coils"/>
    </source>
</evidence>
<reference evidence="20 21" key="1">
    <citation type="submission" date="2012-06" db="EMBL/GenBank/DDBJ databases">
        <title>Finished chromosome of genome of Crinalium epipsammum PCC 9333.</title>
        <authorList>
            <consortium name="US DOE Joint Genome Institute"/>
            <person name="Gugger M."/>
            <person name="Coursin T."/>
            <person name="Rippka R."/>
            <person name="Tandeau De Marsac N."/>
            <person name="Huntemann M."/>
            <person name="Wei C.-L."/>
            <person name="Han J."/>
            <person name="Detter J.C."/>
            <person name="Han C."/>
            <person name="Tapia R."/>
            <person name="Davenport K."/>
            <person name="Daligault H."/>
            <person name="Erkkila T."/>
            <person name="Gu W."/>
            <person name="Munk A.C.C."/>
            <person name="Teshima H."/>
            <person name="Xu Y."/>
            <person name="Chain P."/>
            <person name="Chen A."/>
            <person name="Krypides N."/>
            <person name="Mavromatis K."/>
            <person name="Markowitz V."/>
            <person name="Szeto E."/>
            <person name="Ivanova N."/>
            <person name="Mikhailova N."/>
            <person name="Ovchinnikova G."/>
            <person name="Pagani I."/>
            <person name="Pati A."/>
            <person name="Goodwin L."/>
            <person name="Peters L."/>
            <person name="Pitluck S."/>
            <person name="Woyke T."/>
            <person name="Kerfeld C."/>
        </authorList>
    </citation>
    <scope>NUCLEOTIDE SEQUENCE [LARGE SCALE GENOMIC DNA]</scope>
    <source>
        <strain evidence="20 21">PCC 9333</strain>
    </source>
</reference>
<keyword evidence="7" id="KW-0812">Transmembrane</keyword>
<evidence type="ECO:0000259" key="18">
    <source>
        <dbReference type="PROSITE" id="PS50110"/>
    </source>
</evidence>
<feature type="modified residue" description="4-aspartylphosphate" evidence="15">
    <location>
        <position position="57"/>
    </location>
</feature>
<comment type="catalytic activity">
    <reaction evidence="1">
        <text>ATP + protein L-histidine = ADP + protein N-phospho-L-histidine.</text>
        <dbReference type="EC" id="2.7.13.3"/>
    </reaction>
</comment>
<feature type="domain" description="Response regulatory" evidence="18">
    <location>
        <begin position="553"/>
        <end position="671"/>
    </location>
</feature>
<dbReference type="InterPro" id="IPR004358">
    <property type="entry name" value="Sig_transdc_His_kin-like_C"/>
</dbReference>
<dbReference type="GO" id="GO:0005524">
    <property type="term" value="F:ATP binding"/>
    <property type="evidence" value="ECO:0007669"/>
    <property type="project" value="UniProtKB-KW"/>
</dbReference>
<keyword evidence="10" id="KW-0067">ATP-binding</keyword>
<dbReference type="CDD" id="cd00082">
    <property type="entry name" value="HisKA"/>
    <property type="match status" value="1"/>
</dbReference>
<dbReference type="CDD" id="cd00130">
    <property type="entry name" value="PAS"/>
    <property type="match status" value="1"/>
</dbReference>
<dbReference type="PANTHER" id="PTHR43547">
    <property type="entry name" value="TWO-COMPONENT HISTIDINE KINASE"/>
    <property type="match status" value="1"/>
</dbReference>
<dbReference type="HOGENOM" id="CLU_000445_114_15_3"/>
<dbReference type="Pfam" id="PF00989">
    <property type="entry name" value="PAS"/>
    <property type="match status" value="1"/>
</dbReference>
<dbReference type="SMART" id="SM00448">
    <property type="entry name" value="REC"/>
    <property type="match status" value="2"/>
</dbReference>
<evidence type="ECO:0000259" key="19">
    <source>
        <dbReference type="PROSITE" id="PS50112"/>
    </source>
</evidence>
<evidence type="ECO:0000256" key="15">
    <source>
        <dbReference type="PROSITE-ProRule" id="PRU00169"/>
    </source>
</evidence>
<dbReference type="KEGG" id="cep:Cri9333_4594"/>
<sequence length="680" mass="75988">MQIEPKVNILLVDDYPENLLTLEAILSGLNQNLVRASSGEEALRCILHQDFAVVLLDVQMPGLDGFETATMIRQRMRSQHTPIIFLTAFHSNDNFIYKGYSLGAVDYLLKPLDPEILISKVTVFVDLFKKTAEIKRQAAQLESVNAELNESKQTLQDFLDNANDLIQILSLDGRFTYVNRTWQQTLGYSLEEISNLTYFDIIHPAHRSNLEFVIKAIQLNKENCIIDTKFITKDGKELEVEGNLNCRFEENKPIAIRCIFRDISERKQAEETRAQFAREQAARQQAEAANRMKDEFLAVLSHELRTPLNSMLGWVRLLLTRNYDQKATNQALQTIERNAKLQAQLIEDILDVSRIIQGKLQIHLHPTNLVAVIDAAVDAVRPNAETKAIKLEAIYNDIPANSSVLVRGDFARLQQICWNLLTNAIKFSPQGGKVQITLKLLERNFVQIQITDNGIGISKEFLPHIFERFRQADSTSTRSQGGLGLGLAIVRHIVELHGGSIKAESEGENKGSTFTVTLSLLSNKIEENNGKAISAKSDNELNSNISIKLNELHILVVDDEPDALNLLTVVFAEYGAKVTTAASASQAIELIKSLQPDILISDIGMPNEDGYSLVKKVRELESQQAREIPAIALTAYVTKEDNKQAISSGFQMHLSKPVDTNALITAVAKLAGKMPMINQK</sequence>
<dbReference type="OrthoDB" id="9790669at2"/>
<feature type="coiled-coil region" evidence="16">
    <location>
        <begin position="131"/>
        <end position="161"/>
    </location>
</feature>
<dbReference type="Gene3D" id="3.30.565.10">
    <property type="entry name" value="Histidine kinase-like ATPase, C-terminal domain"/>
    <property type="match status" value="1"/>
</dbReference>
<evidence type="ECO:0000256" key="8">
    <source>
        <dbReference type="ARBA" id="ARBA00022741"/>
    </source>
</evidence>
<name>K9W6D9_9CYAN</name>
<dbReference type="SUPFAM" id="SSF47384">
    <property type="entry name" value="Homodimeric domain of signal transducing histidine kinase"/>
    <property type="match status" value="1"/>
</dbReference>
<dbReference type="EC" id="2.7.13.3" evidence="4"/>
<dbReference type="PANTHER" id="PTHR43547:SF2">
    <property type="entry name" value="HYBRID SIGNAL TRANSDUCTION HISTIDINE KINASE C"/>
    <property type="match status" value="1"/>
</dbReference>
<dbReference type="InterPro" id="IPR036097">
    <property type="entry name" value="HisK_dim/P_sf"/>
</dbReference>
<evidence type="ECO:0000256" key="12">
    <source>
        <dbReference type="ARBA" id="ARBA00023012"/>
    </source>
</evidence>
<dbReference type="InterPro" id="IPR011006">
    <property type="entry name" value="CheY-like_superfamily"/>
</dbReference>
<dbReference type="CDD" id="cd17580">
    <property type="entry name" value="REC_2_DhkD-like"/>
    <property type="match status" value="1"/>
</dbReference>
<dbReference type="eggNOG" id="COG3437">
    <property type="taxonomic scope" value="Bacteria"/>
</dbReference>
<dbReference type="SMART" id="SM00388">
    <property type="entry name" value="HisKA"/>
    <property type="match status" value="1"/>
</dbReference>
<keyword evidence="11" id="KW-1133">Transmembrane helix</keyword>
<evidence type="ECO:0000313" key="21">
    <source>
        <dbReference type="Proteomes" id="UP000010472"/>
    </source>
</evidence>
<keyword evidence="16" id="KW-0175">Coiled coil</keyword>
<dbReference type="Pfam" id="PF02518">
    <property type="entry name" value="HATPase_c"/>
    <property type="match status" value="1"/>
</dbReference>
<proteinExistence type="inferred from homology"/>
<dbReference type="PROSITE" id="PS50110">
    <property type="entry name" value="RESPONSE_REGULATORY"/>
    <property type="match status" value="2"/>
</dbReference>
<evidence type="ECO:0000256" key="7">
    <source>
        <dbReference type="ARBA" id="ARBA00022692"/>
    </source>
</evidence>
<dbReference type="InterPro" id="IPR035965">
    <property type="entry name" value="PAS-like_dom_sf"/>
</dbReference>
<keyword evidence="8" id="KW-0547">Nucleotide-binding</keyword>
<dbReference type="AlphaFoldDB" id="K9W6D9"/>
<dbReference type="Gene3D" id="1.10.287.130">
    <property type="match status" value="1"/>
</dbReference>
<evidence type="ECO:0000313" key="20">
    <source>
        <dbReference type="EMBL" id="AFZ15374.1"/>
    </source>
</evidence>
<accession>K9W6D9</accession>
<dbReference type="SUPFAM" id="SSF55785">
    <property type="entry name" value="PYP-like sensor domain (PAS domain)"/>
    <property type="match status" value="1"/>
</dbReference>
<dbReference type="Proteomes" id="UP000010472">
    <property type="component" value="Chromosome"/>
</dbReference>
<dbReference type="PRINTS" id="PR00344">
    <property type="entry name" value="BCTRLSENSOR"/>
</dbReference>
<feature type="domain" description="PAS" evidence="19">
    <location>
        <begin position="151"/>
        <end position="221"/>
    </location>
</feature>
<dbReference type="SUPFAM" id="SSF52172">
    <property type="entry name" value="CheY-like"/>
    <property type="match status" value="2"/>
</dbReference>
<keyword evidence="21" id="KW-1185">Reference proteome</keyword>
<evidence type="ECO:0000256" key="5">
    <source>
        <dbReference type="ARBA" id="ARBA00022553"/>
    </source>
</evidence>
<evidence type="ECO:0000256" key="3">
    <source>
        <dbReference type="ARBA" id="ARBA00006402"/>
    </source>
</evidence>
<dbReference type="Pfam" id="PF00072">
    <property type="entry name" value="Response_reg"/>
    <property type="match status" value="2"/>
</dbReference>
<dbReference type="SUPFAM" id="SSF55874">
    <property type="entry name" value="ATPase domain of HSP90 chaperone/DNA topoisomerase II/histidine kinase"/>
    <property type="match status" value="1"/>
</dbReference>
<dbReference type="GO" id="GO:0000155">
    <property type="term" value="F:phosphorelay sensor kinase activity"/>
    <property type="evidence" value="ECO:0007669"/>
    <property type="project" value="InterPro"/>
</dbReference>
<dbReference type="PROSITE" id="PS50109">
    <property type="entry name" value="HIS_KIN"/>
    <property type="match status" value="1"/>
</dbReference>
<evidence type="ECO:0000256" key="1">
    <source>
        <dbReference type="ARBA" id="ARBA00000085"/>
    </source>
</evidence>
<dbReference type="CDD" id="cd16922">
    <property type="entry name" value="HATPase_EvgS-ArcB-TorS-like"/>
    <property type="match status" value="1"/>
</dbReference>
<dbReference type="InterPro" id="IPR005467">
    <property type="entry name" value="His_kinase_dom"/>
</dbReference>
<keyword evidence="9 20" id="KW-0418">Kinase</keyword>
<dbReference type="STRING" id="1173022.Cri9333_4594"/>